<dbReference type="AlphaFoldDB" id="A0A329WQ10"/>
<proteinExistence type="predicted"/>
<comment type="caution">
    <text evidence="1">The sequence shown here is derived from an EMBL/GenBank/DDBJ whole genome shotgun (WGS) entry which is preliminary data.</text>
</comment>
<dbReference type="Proteomes" id="UP000250919">
    <property type="component" value="Unassembled WGS sequence"/>
</dbReference>
<dbReference type="GeneID" id="88808539"/>
<sequence length="143" mass="17059">MNKKLEEKLLLLRAKKYIDSIRGIENVSIFFINNDEFQWHMDVYNSILRRNEMPEYKLALPVNKEDVCSYMQSKINIGEDNSYYMFFEGRTIISFHIVNLHDFLSSHFLLNNTFDINVLSLNPMRVIDMSEDEYELNIFDISV</sequence>
<evidence type="ECO:0000313" key="1">
    <source>
        <dbReference type="EMBL" id="RAX06517.1"/>
    </source>
</evidence>
<name>A0A329WQ10_9GAMM</name>
<evidence type="ECO:0000313" key="2">
    <source>
        <dbReference type="Proteomes" id="UP000250919"/>
    </source>
</evidence>
<protein>
    <submittedName>
        <fullName evidence="1">Uncharacterized protein</fullName>
    </submittedName>
</protein>
<organism evidence="1 2">
    <name type="scientific">Photorhabdus bodei</name>
    <dbReference type="NCBI Taxonomy" id="2029681"/>
    <lineage>
        <taxon>Bacteria</taxon>
        <taxon>Pseudomonadati</taxon>
        <taxon>Pseudomonadota</taxon>
        <taxon>Gammaproteobacteria</taxon>
        <taxon>Enterobacterales</taxon>
        <taxon>Morganellaceae</taxon>
        <taxon>Photorhabdus</taxon>
    </lineage>
</organism>
<dbReference type="EMBL" id="NSCM01000109">
    <property type="protein sequence ID" value="RAX06517.1"/>
    <property type="molecule type" value="Genomic_DNA"/>
</dbReference>
<accession>A0A329WQ10</accession>
<gene>
    <name evidence="1" type="ORF">CKY02_22585</name>
</gene>
<reference evidence="1 2" key="1">
    <citation type="journal article" date="2018" name="Int. J. Syst. Evol. Microbiol.">
        <title>Whole-genome-based revisit of Photorhabdus phylogeny: proposal for the elevation of most Photorhabdus subspecies to the species level and description of one novel species Photorhabdus bodei sp. nov., and one novel subspecies Photorhabdus laumondii subsp. clarkei subsp. nov.</title>
        <authorList>
            <person name="Machado R.A.R."/>
            <person name="Wuthrich D."/>
            <person name="Kuhnert P."/>
            <person name="Arce C.C.M."/>
            <person name="Thonen L."/>
            <person name="Ruiz C."/>
            <person name="Zhang X."/>
            <person name="Robert C.A.M."/>
            <person name="Karimi J."/>
            <person name="Kamali S."/>
            <person name="Ma J."/>
            <person name="Bruggmann R."/>
            <person name="Erb M."/>
        </authorList>
    </citation>
    <scope>NUCLEOTIDE SEQUENCE [LARGE SCALE GENOMIC DNA]</scope>
    <source>
        <strain evidence="1 2">LJ24-63</strain>
    </source>
</reference>
<dbReference type="RefSeq" id="WP_112896989.1">
    <property type="nucleotide sequence ID" value="NZ_CAWNYH010000109.1"/>
</dbReference>